<dbReference type="EMBL" id="JAUHTR010000001">
    <property type="protein sequence ID" value="MDN4523568.1"/>
    <property type="molecule type" value="Genomic_DNA"/>
</dbReference>
<dbReference type="Pfam" id="PF21018">
    <property type="entry name" value="BipA_C"/>
    <property type="match status" value="1"/>
</dbReference>
<keyword evidence="3" id="KW-0378">Hydrolase</keyword>
<dbReference type="Pfam" id="PF00679">
    <property type="entry name" value="EFG_C"/>
    <property type="match status" value="1"/>
</dbReference>
<sequence length="612" mass="68653">MNLRTDIKNIAIIAHVDHGKTTLVDQMLHQSGTFRSNEHVNERAMDSNDLEKERGITILAKNTAINYEGSRINIMDTPGHADFGGEVERIMKMVDGVLLVVDAYEGCMPQTRFVLKKALEQKLTPIVVVNKIDRDFARPEEVVDEVIDLFIELGADEDQLEFPVVYASAINGTASTDPSQQDENMKALFDSIIENIPSPVDNSAEPLQFQIALLDYNDYLGRIGIGRVFRGTMHVGQSVSLMKLDGSVKKFRVTKIFGFMGLKRVEIQEAKAGDLVAVSGMEEINVGETVCPEGQEEALPVLRIDEPTLKMTFLVNNSPFAGREGKYVTSRKIEERLRSQLETDVSLRVDNTDSPDAWIVSGRGELHLSILIENMRREGYELQVSKPEVIVRMIDGVQSEPVERVQIDVPEEYTGAVMESLGARKGEMLNMINNGSGQVRLEFMVPARGLIGYSTEFLSQTRGYGILNHTFDSYQPIHQGQVGGRRQGVLVSMEHGKASQYGILNVEDRGTIFVEPGTEVYEGMIVGEHTRENDITVNITKVKQMTNMRSANKDQTVSMKKPRSMSLEESLEYLNEDEYCEVTPESIRLRKKILDKNERERMAKKNKLASQN</sequence>
<dbReference type="PANTHER" id="PTHR42908:SF8">
    <property type="entry name" value="TR-TYPE G DOMAIN-CONTAINING PROTEIN"/>
    <property type="match status" value="1"/>
</dbReference>
<dbReference type="Pfam" id="PF14492">
    <property type="entry name" value="EFG_III"/>
    <property type="match status" value="1"/>
</dbReference>
<dbReference type="InterPro" id="IPR035651">
    <property type="entry name" value="BipA_V"/>
</dbReference>
<keyword evidence="3" id="KW-0699">rRNA-binding</keyword>
<dbReference type="Gene3D" id="2.40.30.10">
    <property type="entry name" value="Translation factors"/>
    <property type="match status" value="1"/>
</dbReference>
<dbReference type="HAMAP" id="MF_00849">
    <property type="entry name" value="BipA"/>
    <property type="match status" value="1"/>
</dbReference>
<protein>
    <recommendedName>
        <fullName evidence="3">Large ribosomal subunit assembly factor BipA</fullName>
        <ecNumber evidence="3">3.6.5.-</ecNumber>
    </recommendedName>
    <alternativeName>
        <fullName evidence="3">GTP-binding protein BipA</fullName>
    </alternativeName>
</protein>
<dbReference type="CDD" id="cd01891">
    <property type="entry name" value="TypA_BipA"/>
    <property type="match status" value="1"/>
</dbReference>
<keyword evidence="3" id="KW-0694">RNA-binding</keyword>
<dbReference type="PROSITE" id="PS00301">
    <property type="entry name" value="G_TR_1"/>
    <property type="match status" value="1"/>
</dbReference>
<keyword evidence="3" id="KW-0963">Cytoplasm</keyword>
<dbReference type="RefSeq" id="WP_301164591.1">
    <property type="nucleotide sequence ID" value="NZ_JAUHTR010000001.1"/>
</dbReference>
<keyword evidence="6" id="KW-1185">Reference proteome</keyword>
<comment type="caution">
    <text evidence="5">The sequence shown here is derived from an EMBL/GenBank/DDBJ whole genome shotgun (WGS) entry which is preliminary data.</text>
</comment>
<dbReference type="CDD" id="cd03710">
    <property type="entry name" value="BipA_TypA_C"/>
    <property type="match status" value="1"/>
</dbReference>
<evidence type="ECO:0000256" key="2">
    <source>
        <dbReference type="ARBA" id="ARBA00023134"/>
    </source>
</evidence>
<keyword evidence="2 3" id="KW-0342">GTP-binding</keyword>
<keyword evidence="1 3" id="KW-0547">Nucleotide-binding</keyword>
<dbReference type="InterPro" id="IPR047043">
    <property type="entry name" value="BipA_III"/>
</dbReference>
<feature type="binding site" evidence="3">
    <location>
        <begin position="130"/>
        <end position="133"/>
    </location>
    <ligand>
        <name>GTP</name>
        <dbReference type="ChEBI" id="CHEBI:37565"/>
    </ligand>
</feature>
<dbReference type="InterPro" id="IPR000640">
    <property type="entry name" value="EFG_V-like"/>
</dbReference>
<evidence type="ECO:0000259" key="4">
    <source>
        <dbReference type="PROSITE" id="PS51722"/>
    </source>
</evidence>
<keyword evidence="3" id="KW-0820">tRNA-binding</keyword>
<comment type="catalytic activity">
    <reaction evidence="3">
        <text>GTP + H2O = GDP + phosphate + H(+)</text>
        <dbReference type="Rhea" id="RHEA:19669"/>
        <dbReference type="ChEBI" id="CHEBI:15377"/>
        <dbReference type="ChEBI" id="CHEBI:15378"/>
        <dbReference type="ChEBI" id="CHEBI:37565"/>
        <dbReference type="ChEBI" id="CHEBI:43474"/>
        <dbReference type="ChEBI" id="CHEBI:58189"/>
    </reaction>
</comment>
<dbReference type="PANTHER" id="PTHR42908">
    <property type="entry name" value="TRANSLATION ELONGATION FACTOR-RELATED"/>
    <property type="match status" value="1"/>
</dbReference>
<dbReference type="Gene3D" id="3.30.70.870">
    <property type="entry name" value="Elongation Factor G (Translational Gtpase), domain 3"/>
    <property type="match status" value="1"/>
</dbReference>
<dbReference type="PRINTS" id="PR00315">
    <property type="entry name" value="ELONGATNFCT"/>
</dbReference>
<dbReference type="Gene3D" id="2.40.50.250">
    <property type="entry name" value="bipa protein"/>
    <property type="match status" value="1"/>
</dbReference>
<dbReference type="InterPro" id="IPR041095">
    <property type="entry name" value="EFG_II"/>
</dbReference>
<name>A0ABT8HS37_9BACL</name>
<comment type="subcellular location">
    <subcellularLocation>
        <location evidence="3">Cytoplasm</location>
    </subcellularLocation>
    <text evidence="3">Binds to ribosomes.</text>
</comment>
<evidence type="ECO:0000256" key="3">
    <source>
        <dbReference type="HAMAP-Rule" id="MF_00849"/>
    </source>
</evidence>
<evidence type="ECO:0000313" key="5">
    <source>
        <dbReference type="EMBL" id="MDN4523568.1"/>
    </source>
</evidence>
<feature type="binding site" evidence="3">
    <location>
        <begin position="17"/>
        <end position="22"/>
    </location>
    <ligand>
        <name>GTP</name>
        <dbReference type="ChEBI" id="CHEBI:37565"/>
    </ligand>
</feature>
<dbReference type="InterPro" id="IPR047042">
    <property type="entry name" value="BipA_II"/>
</dbReference>
<feature type="domain" description="Tr-type G" evidence="4">
    <location>
        <begin position="5"/>
        <end position="200"/>
    </location>
</feature>
<dbReference type="NCBIfam" id="TIGR00231">
    <property type="entry name" value="small_GTP"/>
    <property type="match status" value="1"/>
</dbReference>
<gene>
    <name evidence="5" type="primary">typA</name>
    <name evidence="3" type="synonym">bipA</name>
    <name evidence="5" type="ORF">QYB97_03740</name>
</gene>
<comment type="subunit">
    <text evidence="3">Monomer.</text>
</comment>
<dbReference type="InterPro" id="IPR031157">
    <property type="entry name" value="G_TR_CS"/>
</dbReference>
<dbReference type="Gene3D" id="3.30.70.240">
    <property type="match status" value="1"/>
</dbReference>
<dbReference type="InterPro" id="IPR000795">
    <property type="entry name" value="T_Tr_GTP-bd_dom"/>
</dbReference>
<evidence type="ECO:0000256" key="1">
    <source>
        <dbReference type="ARBA" id="ARBA00022741"/>
    </source>
</evidence>
<dbReference type="CDD" id="cd03691">
    <property type="entry name" value="BipA_TypA_II"/>
    <property type="match status" value="1"/>
</dbReference>
<dbReference type="InterPro" id="IPR042116">
    <property type="entry name" value="TypA/BipA_C"/>
</dbReference>
<dbReference type="InterPro" id="IPR035647">
    <property type="entry name" value="EFG_III/V"/>
</dbReference>
<dbReference type="InterPro" id="IPR027417">
    <property type="entry name" value="P-loop_NTPase"/>
</dbReference>
<comment type="function">
    <text evidence="3">A 50S ribosomal subunit assembly protein with GTPase activity, required for 50S subunit assembly at low temperatures, may also play a role in translation. Binds GTP and analogs. Binds the 70S ribosome between the 30S and 50S subunits, in a similar position as ribosome-bound EF-G; it contacts a number of ribosomal proteins, both rRNAs and the A-site tRNA.</text>
</comment>
<reference evidence="5" key="1">
    <citation type="submission" date="2023-07" db="EMBL/GenBank/DDBJ databases">
        <title>Fictibacillus sp. isolated from freshwater pond.</title>
        <authorList>
            <person name="Kirdat K."/>
            <person name="Bhat A."/>
            <person name="Mourya A."/>
            <person name="Yadav A."/>
        </authorList>
    </citation>
    <scope>NUCLEOTIDE SEQUENCE</scope>
    <source>
        <strain evidence="5">NE201</strain>
    </source>
</reference>
<dbReference type="Pfam" id="PF03144">
    <property type="entry name" value="GTP_EFTU_D2"/>
    <property type="match status" value="1"/>
</dbReference>
<organism evidence="5 6">
    <name type="scientific">Fictibacillus fluitans</name>
    <dbReference type="NCBI Taxonomy" id="3058422"/>
    <lineage>
        <taxon>Bacteria</taxon>
        <taxon>Bacillati</taxon>
        <taxon>Bacillota</taxon>
        <taxon>Bacilli</taxon>
        <taxon>Bacillales</taxon>
        <taxon>Fictibacillaceae</taxon>
        <taxon>Fictibacillus</taxon>
    </lineage>
</organism>
<dbReference type="Pfam" id="PF00009">
    <property type="entry name" value="GTP_EFTU"/>
    <property type="match status" value="1"/>
</dbReference>
<evidence type="ECO:0000313" key="6">
    <source>
        <dbReference type="Proteomes" id="UP001172721"/>
    </source>
</evidence>
<dbReference type="PROSITE" id="PS51722">
    <property type="entry name" value="G_TR_2"/>
    <property type="match status" value="1"/>
</dbReference>
<dbReference type="InterPro" id="IPR006298">
    <property type="entry name" value="BipA"/>
</dbReference>
<dbReference type="NCBIfam" id="TIGR01394">
    <property type="entry name" value="TypA_BipA"/>
    <property type="match status" value="1"/>
</dbReference>
<comment type="similarity">
    <text evidence="3">Belongs to the TRAFAC class translation factor GTPase superfamily. Classic translation factor GTPase family. BipA subfamily.</text>
</comment>
<dbReference type="InterPro" id="IPR009000">
    <property type="entry name" value="Transl_B-barrel_sf"/>
</dbReference>
<dbReference type="SUPFAM" id="SSF54980">
    <property type="entry name" value="EF-G C-terminal domain-like"/>
    <property type="match status" value="2"/>
</dbReference>
<dbReference type="InterPro" id="IPR004161">
    <property type="entry name" value="EFTu-like_2"/>
</dbReference>
<dbReference type="InterPro" id="IPR047041">
    <property type="entry name" value="BipA_GTP-bd_dom"/>
</dbReference>
<keyword evidence="3" id="KW-0690">Ribosome biogenesis</keyword>
<dbReference type="Proteomes" id="UP001172721">
    <property type="component" value="Unassembled WGS sequence"/>
</dbReference>
<dbReference type="SMART" id="SM00838">
    <property type="entry name" value="EFG_C"/>
    <property type="match status" value="1"/>
</dbReference>
<dbReference type="InterPro" id="IPR048876">
    <property type="entry name" value="BipA_C"/>
</dbReference>
<dbReference type="InterPro" id="IPR005225">
    <property type="entry name" value="Small_GTP-bd"/>
</dbReference>
<dbReference type="SUPFAM" id="SSF50447">
    <property type="entry name" value="Translation proteins"/>
    <property type="match status" value="1"/>
</dbReference>
<proteinExistence type="inferred from homology"/>
<dbReference type="CDD" id="cd16263">
    <property type="entry name" value="BipA_III"/>
    <property type="match status" value="1"/>
</dbReference>
<accession>A0ABT8HS37</accession>
<dbReference type="Gene3D" id="3.40.50.300">
    <property type="entry name" value="P-loop containing nucleotide triphosphate hydrolases"/>
    <property type="match status" value="1"/>
</dbReference>
<dbReference type="SUPFAM" id="SSF52540">
    <property type="entry name" value="P-loop containing nucleoside triphosphate hydrolases"/>
    <property type="match status" value="1"/>
</dbReference>
<dbReference type="EC" id="3.6.5.-" evidence="3"/>